<dbReference type="STRING" id="582675.SAMN05192565_10998"/>
<keyword evidence="1" id="KW-0732">Signal</keyword>
<evidence type="ECO:0000313" key="2">
    <source>
        <dbReference type="EMBL" id="SFG73640.1"/>
    </source>
</evidence>
<reference evidence="3" key="1">
    <citation type="submission" date="2016-10" db="EMBL/GenBank/DDBJ databases">
        <authorList>
            <person name="Varghese N."/>
            <person name="Submissions S."/>
        </authorList>
    </citation>
    <scope>NUCLEOTIDE SEQUENCE [LARGE SCALE GENOMIC DNA]</scope>
    <source>
        <strain evidence="3">Gh-105</strain>
    </source>
</reference>
<protein>
    <submittedName>
        <fullName evidence="2">Uncharacterized protein</fullName>
    </submittedName>
</protein>
<dbReference type="Proteomes" id="UP000199229">
    <property type="component" value="Unassembled WGS sequence"/>
</dbReference>
<accession>A0A1I2U952</accession>
<evidence type="ECO:0000256" key="1">
    <source>
        <dbReference type="SAM" id="SignalP"/>
    </source>
</evidence>
<gene>
    <name evidence="2" type="ORF">SAMN05192565_10998</name>
</gene>
<feature type="signal peptide" evidence="1">
    <location>
        <begin position="1"/>
        <end position="24"/>
    </location>
</feature>
<proteinExistence type="predicted"/>
<name>A0A1I2U952_9HYPH</name>
<evidence type="ECO:0000313" key="3">
    <source>
        <dbReference type="Proteomes" id="UP000199229"/>
    </source>
</evidence>
<dbReference type="AlphaFoldDB" id="A0A1I2U952"/>
<dbReference type="OrthoDB" id="8021190at2"/>
<organism evidence="2 3">
    <name type="scientific">Methylobacterium gossipiicola</name>
    <dbReference type="NCBI Taxonomy" id="582675"/>
    <lineage>
        <taxon>Bacteria</taxon>
        <taxon>Pseudomonadati</taxon>
        <taxon>Pseudomonadota</taxon>
        <taxon>Alphaproteobacteria</taxon>
        <taxon>Hyphomicrobiales</taxon>
        <taxon>Methylobacteriaceae</taxon>
        <taxon>Methylobacterium</taxon>
    </lineage>
</organism>
<dbReference type="RefSeq" id="WP_091971466.1">
    <property type="nucleotide sequence ID" value="NZ_FOPM01000009.1"/>
</dbReference>
<keyword evidence="3" id="KW-1185">Reference proteome</keyword>
<sequence length="82" mass="8572">MSGSLTRLPLAAGLLVLVCSGALAGPAASQGSSEVSKLPVRAVSAVAAMTEGDDDLTNCSRTRRRLWVDGEGWIVRRVTTCR</sequence>
<dbReference type="EMBL" id="FOPM01000009">
    <property type="protein sequence ID" value="SFG73640.1"/>
    <property type="molecule type" value="Genomic_DNA"/>
</dbReference>
<feature type="chain" id="PRO_5011716092" evidence="1">
    <location>
        <begin position="25"/>
        <end position="82"/>
    </location>
</feature>